<reference evidence="2" key="1">
    <citation type="submission" date="2020-05" db="EMBL/GenBank/DDBJ databases">
        <authorList>
            <person name="Chiriac C."/>
            <person name="Salcher M."/>
            <person name="Ghai R."/>
            <person name="Kavagutti S V."/>
        </authorList>
    </citation>
    <scope>NUCLEOTIDE SEQUENCE</scope>
</reference>
<evidence type="ECO:0000313" key="2">
    <source>
        <dbReference type="EMBL" id="CAB4751873.1"/>
    </source>
</evidence>
<protein>
    <submittedName>
        <fullName evidence="2">Unannotated protein</fullName>
    </submittedName>
</protein>
<sequence length="109" mass="11062">MLADALETCRPKTSAGAKIYFVVPARSQTAIVSVGASVPVPCKLAAFVQSSAANFALTSALTPAVGVAAGSAAPVETALANTWRKRSSAVCPTNSTTRRPESPGTEITI</sequence>
<proteinExistence type="predicted"/>
<dbReference type="EMBL" id="CAFBQN010000006">
    <property type="protein sequence ID" value="CAB5052809.1"/>
    <property type="molecule type" value="Genomic_DNA"/>
</dbReference>
<feature type="region of interest" description="Disordered" evidence="1">
    <location>
        <begin position="89"/>
        <end position="109"/>
    </location>
</feature>
<dbReference type="EMBL" id="CAEZZF010000043">
    <property type="protein sequence ID" value="CAB4751873.1"/>
    <property type="molecule type" value="Genomic_DNA"/>
</dbReference>
<evidence type="ECO:0000313" key="3">
    <source>
        <dbReference type="EMBL" id="CAB5052809.1"/>
    </source>
</evidence>
<evidence type="ECO:0000256" key="1">
    <source>
        <dbReference type="SAM" id="MobiDB-lite"/>
    </source>
</evidence>
<organism evidence="2">
    <name type="scientific">freshwater metagenome</name>
    <dbReference type="NCBI Taxonomy" id="449393"/>
    <lineage>
        <taxon>unclassified sequences</taxon>
        <taxon>metagenomes</taxon>
        <taxon>ecological metagenomes</taxon>
    </lineage>
</organism>
<name>A0A6J6TZT4_9ZZZZ</name>
<accession>A0A6J6TZT4</accession>
<gene>
    <name evidence="2" type="ORF">UFOPK2837_00639</name>
    <name evidence="3" type="ORF">UFOPK4319_00182</name>
</gene>
<dbReference type="AlphaFoldDB" id="A0A6J6TZT4"/>